<gene>
    <name evidence="2" type="ORF">SAMN04490186_4350</name>
</gene>
<name>A0ABY0TQG1_9PSED</name>
<comment type="caution">
    <text evidence="2">The sequence shown here is derived from an EMBL/GenBank/DDBJ whole genome shotgun (WGS) entry which is preliminary data.</text>
</comment>
<proteinExistence type="predicted"/>
<evidence type="ECO:0000313" key="3">
    <source>
        <dbReference type="Proteomes" id="UP000198740"/>
    </source>
</evidence>
<evidence type="ECO:0000313" key="2">
    <source>
        <dbReference type="EMBL" id="SDR24625.1"/>
    </source>
</evidence>
<evidence type="ECO:0000256" key="1">
    <source>
        <dbReference type="SAM" id="MobiDB-lite"/>
    </source>
</evidence>
<sequence length="70" mass="8000">MQLACIIRLRRFTVYGLVGWSNQLFDRCFVIFLKKNSKNSELVSCFNGSESGTEAGHTSWRLHGQHRNGP</sequence>
<protein>
    <submittedName>
        <fullName evidence="2">Uncharacterized protein</fullName>
    </submittedName>
</protein>
<dbReference type="EMBL" id="FNKM01000002">
    <property type="protein sequence ID" value="SDR24625.1"/>
    <property type="molecule type" value="Genomic_DNA"/>
</dbReference>
<feature type="region of interest" description="Disordered" evidence="1">
    <location>
        <begin position="48"/>
        <end position="70"/>
    </location>
</feature>
<reference evidence="2 3" key="1">
    <citation type="submission" date="2016-10" db="EMBL/GenBank/DDBJ databases">
        <authorList>
            <person name="Varghese N."/>
            <person name="Submissions S."/>
        </authorList>
    </citation>
    <scope>NUCLEOTIDE SEQUENCE [LARGE SCALE GENOMIC DNA]</scope>
    <source>
        <strain evidence="2 3">BS2976</strain>
    </source>
</reference>
<keyword evidence="3" id="KW-1185">Reference proteome</keyword>
<accession>A0ABY0TQG1</accession>
<organism evidence="2 3">
    <name type="scientific">Pseudomonas grimontii</name>
    <dbReference type="NCBI Taxonomy" id="129847"/>
    <lineage>
        <taxon>Bacteria</taxon>
        <taxon>Pseudomonadati</taxon>
        <taxon>Pseudomonadota</taxon>
        <taxon>Gammaproteobacteria</taxon>
        <taxon>Pseudomonadales</taxon>
        <taxon>Pseudomonadaceae</taxon>
        <taxon>Pseudomonas</taxon>
    </lineage>
</organism>
<dbReference type="Proteomes" id="UP000198740">
    <property type="component" value="Unassembled WGS sequence"/>
</dbReference>